<proteinExistence type="inferred from homology"/>
<dbReference type="CDD" id="cd05797">
    <property type="entry name" value="Ribosomal_L10"/>
    <property type="match status" value="1"/>
</dbReference>
<dbReference type="EMBL" id="SSWH01000006">
    <property type="protein sequence ID" value="THJ66437.1"/>
    <property type="molecule type" value="Genomic_DNA"/>
</dbReference>
<sequence length="214" mass="21630">MATPTKVSAVDEITTDFKDSTAAVLTEYRGLTVAQLKELRRSLGADTKFSVVKNTLTGIAAKEAGIDAFDDQLSGPTAIAFIKGDAVAAAKSLTDFAKANPKLIIKTGIFEGKALDASAVAALAALESRELQLARVAGVLKAPMSALARTVDALRVKLEEAGGAAPAADDAPAPTEEAEAAAEAVAPATQDDAAAPADTATEAPAEGVAAPEEN</sequence>
<reference evidence="9 10" key="1">
    <citation type="submission" date="2019-04" db="EMBL/GenBank/DDBJ databases">
        <authorList>
            <person name="Liu Q."/>
            <person name="Xin Y.-H."/>
        </authorList>
    </citation>
    <scope>NUCLEOTIDE SEQUENCE [LARGE SCALE GENOMIC DNA]</scope>
    <source>
        <strain evidence="9 10">AM23</strain>
    </source>
</reference>
<evidence type="ECO:0000313" key="10">
    <source>
        <dbReference type="Proteomes" id="UP000305233"/>
    </source>
</evidence>
<keyword evidence="7" id="KW-0699">rRNA-binding</keyword>
<dbReference type="InterPro" id="IPR022973">
    <property type="entry name" value="Ribosomal_uL10_bac"/>
</dbReference>
<dbReference type="NCBIfam" id="NF000955">
    <property type="entry name" value="PRK00099.1-1"/>
    <property type="match status" value="1"/>
</dbReference>
<dbReference type="Proteomes" id="UP000305233">
    <property type="component" value="Unassembled WGS sequence"/>
</dbReference>
<evidence type="ECO:0000256" key="1">
    <source>
        <dbReference type="ARBA" id="ARBA00002633"/>
    </source>
</evidence>
<dbReference type="HAMAP" id="MF_00362">
    <property type="entry name" value="Ribosomal_uL10"/>
    <property type="match status" value="1"/>
</dbReference>
<dbReference type="GO" id="GO:0070180">
    <property type="term" value="F:large ribosomal subunit rRNA binding"/>
    <property type="evidence" value="ECO:0007669"/>
    <property type="project" value="UniProtKB-UniRule"/>
</dbReference>
<dbReference type="InterPro" id="IPR043141">
    <property type="entry name" value="Ribosomal_uL10-like_sf"/>
</dbReference>
<dbReference type="AlphaFoldDB" id="A0A4S5E4P0"/>
<accession>A0A4S5E4P0</accession>
<keyword evidence="4 7" id="KW-0687">Ribonucleoprotein</keyword>
<dbReference type="SUPFAM" id="SSF160369">
    <property type="entry name" value="Ribosomal protein L10-like"/>
    <property type="match status" value="1"/>
</dbReference>
<evidence type="ECO:0000256" key="2">
    <source>
        <dbReference type="ARBA" id="ARBA00008889"/>
    </source>
</evidence>
<protein>
    <recommendedName>
        <fullName evidence="6 7">Large ribosomal subunit protein uL10</fullName>
    </recommendedName>
</protein>
<keyword evidence="3 7" id="KW-0689">Ribosomal protein</keyword>
<dbReference type="InterPro" id="IPR047865">
    <property type="entry name" value="Ribosomal_uL10_bac_type"/>
</dbReference>
<dbReference type="Pfam" id="PF00466">
    <property type="entry name" value="Ribosomal_L10"/>
    <property type="match status" value="1"/>
</dbReference>
<evidence type="ECO:0000256" key="8">
    <source>
        <dbReference type="SAM" id="MobiDB-lite"/>
    </source>
</evidence>
<keyword evidence="10" id="KW-1185">Reference proteome</keyword>
<evidence type="ECO:0000256" key="4">
    <source>
        <dbReference type="ARBA" id="ARBA00023274"/>
    </source>
</evidence>
<evidence type="ECO:0000256" key="7">
    <source>
        <dbReference type="HAMAP-Rule" id="MF_00362"/>
    </source>
</evidence>
<dbReference type="GO" id="GO:0003735">
    <property type="term" value="F:structural constituent of ribosome"/>
    <property type="evidence" value="ECO:0007669"/>
    <property type="project" value="InterPro"/>
</dbReference>
<dbReference type="GO" id="GO:0015934">
    <property type="term" value="C:large ribosomal subunit"/>
    <property type="evidence" value="ECO:0007669"/>
    <property type="project" value="InterPro"/>
</dbReference>
<comment type="similarity">
    <text evidence="2 7">Belongs to the universal ribosomal protein uL10 family.</text>
</comment>
<dbReference type="InterPro" id="IPR002363">
    <property type="entry name" value="Ribosomal_uL10_CS_bac"/>
</dbReference>
<keyword evidence="7" id="KW-0694">RNA-binding</keyword>
<evidence type="ECO:0000256" key="5">
    <source>
        <dbReference type="ARBA" id="ARBA00026025"/>
    </source>
</evidence>
<comment type="subunit">
    <text evidence="5 7">Part of the ribosomal stalk of the 50S ribosomal subunit. The N-terminus interacts with L11 and the large rRNA to form the base of the stalk. The C-terminus forms an elongated spine to which L12 dimers bind in a sequential fashion forming a multimeric L10(L12)X complex.</text>
</comment>
<dbReference type="RefSeq" id="WP_136454014.1">
    <property type="nucleotide sequence ID" value="NZ_SSWH01000006.1"/>
</dbReference>
<evidence type="ECO:0000313" key="9">
    <source>
        <dbReference type="EMBL" id="THJ66437.1"/>
    </source>
</evidence>
<name>A0A4S5E4P0_9MICC</name>
<organism evidence="9 10">
    <name type="scientific">Arthrobacter echini</name>
    <dbReference type="NCBI Taxonomy" id="1529066"/>
    <lineage>
        <taxon>Bacteria</taxon>
        <taxon>Bacillati</taxon>
        <taxon>Actinomycetota</taxon>
        <taxon>Actinomycetes</taxon>
        <taxon>Micrococcales</taxon>
        <taxon>Micrococcaceae</taxon>
        <taxon>Arthrobacter</taxon>
    </lineage>
</organism>
<dbReference type="PROSITE" id="PS01109">
    <property type="entry name" value="RIBOSOMAL_L10"/>
    <property type="match status" value="1"/>
</dbReference>
<dbReference type="Gene3D" id="3.30.70.1730">
    <property type="match status" value="1"/>
</dbReference>
<evidence type="ECO:0000256" key="6">
    <source>
        <dbReference type="ARBA" id="ARBA00035202"/>
    </source>
</evidence>
<dbReference type="GO" id="GO:0006412">
    <property type="term" value="P:translation"/>
    <property type="evidence" value="ECO:0007669"/>
    <property type="project" value="UniProtKB-UniRule"/>
</dbReference>
<evidence type="ECO:0000256" key="3">
    <source>
        <dbReference type="ARBA" id="ARBA00022980"/>
    </source>
</evidence>
<dbReference type="InterPro" id="IPR001790">
    <property type="entry name" value="Ribosomal_uL10"/>
</dbReference>
<gene>
    <name evidence="7" type="primary">rplJ</name>
    <name evidence="9" type="ORF">E8P82_08180</name>
</gene>
<feature type="region of interest" description="Disordered" evidence="8">
    <location>
        <begin position="162"/>
        <end position="214"/>
    </location>
</feature>
<comment type="caution">
    <text evidence="9">The sequence shown here is derived from an EMBL/GenBank/DDBJ whole genome shotgun (WGS) entry which is preliminary data.</text>
</comment>
<dbReference type="PANTHER" id="PTHR11560">
    <property type="entry name" value="39S RIBOSOMAL PROTEIN L10, MITOCHONDRIAL"/>
    <property type="match status" value="1"/>
</dbReference>
<dbReference type="OrthoDB" id="3186107at2"/>
<comment type="function">
    <text evidence="1 7">Forms part of the ribosomal stalk, playing a central role in the interaction of the ribosome with GTP-bound translation factors.</text>
</comment>